<proteinExistence type="predicted"/>
<dbReference type="AlphaFoldDB" id="A0A829GNJ1"/>
<organism evidence="1 2">
    <name type="scientific">Lacticaseibacillus paracasei subsp. paracasei Lpp14</name>
    <dbReference type="NCBI Taxonomy" id="1256204"/>
    <lineage>
        <taxon>Bacteria</taxon>
        <taxon>Bacillati</taxon>
        <taxon>Bacillota</taxon>
        <taxon>Bacilli</taxon>
        <taxon>Lactobacillales</taxon>
        <taxon>Lactobacillaceae</taxon>
        <taxon>Lacticaseibacillus</taxon>
    </lineage>
</organism>
<evidence type="ECO:0000313" key="1">
    <source>
        <dbReference type="EMBL" id="EPC60632.1"/>
    </source>
</evidence>
<dbReference type="EMBL" id="ANJZ01000254">
    <property type="protein sequence ID" value="EPC60632.1"/>
    <property type="molecule type" value="Genomic_DNA"/>
</dbReference>
<accession>A0A829GNJ1</accession>
<name>A0A829GNJ1_LACPA</name>
<reference evidence="1 2" key="1">
    <citation type="journal article" date="2013" name="PLoS ONE">
        <title>Lactobacillus paracasei comparative genomics: towards species pan-genome definition and exploitation of diversity.</title>
        <authorList>
            <person name="Smokvina T."/>
            <person name="Wels M."/>
            <person name="Polka J."/>
            <person name="Chervaux C."/>
            <person name="Brisse S."/>
            <person name="Boekhorst J."/>
            <person name="van Hylckama Vlieg J.E."/>
            <person name="Siezen R.J."/>
        </authorList>
    </citation>
    <scope>NUCLEOTIDE SEQUENCE [LARGE SCALE GENOMIC DNA]</scope>
    <source>
        <strain evidence="1 2">Lpp14</strain>
    </source>
</reference>
<protein>
    <submittedName>
        <fullName evidence="1">Uncharacterized protein</fullName>
    </submittedName>
</protein>
<gene>
    <name evidence="1" type="ORF">Lpp14_10660</name>
</gene>
<dbReference type="Proteomes" id="UP000014264">
    <property type="component" value="Unassembled WGS sequence"/>
</dbReference>
<comment type="caution">
    <text evidence="1">The sequence shown here is derived from an EMBL/GenBank/DDBJ whole genome shotgun (WGS) entry which is preliminary data.</text>
</comment>
<evidence type="ECO:0000313" key="2">
    <source>
        <dbReference type="Proteomes" id="UP000014264"/>
    </source>
</evidence>
<sequence>MTIRSNGFYNTKKSLSCKRFLELFEILSLRLIAKGRQLIMKTSNSDKQKKAFQQGILIAGKLYNLYFKSTS</sequence>